<evidence type="ECO:0000313" key="3">
    <source>
        <dbReference type="EMBL" id="KAG1788891.1"/>
    </source>
</evidence>
<feature type="region of interest" description="Disordered" evidence="1">
    <location>
        <begin position="1"/>
        <end position="113"/>
    </location>
</feature>
<feature type="compositionally biased region" description="Basic and acidic residues" evidence="1">
    <location>
        <begin position="1"/>
        <end position="18"/>
    </location>
</feature>
<dbReference type="InterPro" id="IPR003347">
    <property type="entry name" value="JmjC_dom"/>
</dbReference>
<dbReference type="OrthoDB" id="2670291at2759"/>
<evidence type="ECO:0000256" key="1">
    <source>
        <dbReference type="SAM" id="MobiDB-lite"/>
    </source>
</evidence>
<gene>
    <name evidence="3" type="ORF">HD556DRAFT_1311803</name>
</gene>
<sequence length="649" mass="73307">MPQHDQPDKKPRLQHADLSESNLTEQEKQRERQRRWLANEKRDPARAQEIKERNAANKRAWRKRKKEEKEKADQTGNAGPAEGQGPAKKQRVSSPETHAEAGPSNSAPDDIPIDPILLNQEETLPQAGPSNSGPDHIPIDPLLLNQEIAAPTPTLPLMRDAEVMTDAPEHFVNLPVEIIPVPSSPTFSTLTNLDSRDRATPIIGTQVHEKSDTIDWSDGSTTVLPCIMRDGVNICQEDADTVAFFASLPESLPETSKNVVHLHYKDWRTKSRQLCDEISAAIRVNKAVVIRNISTPEPATLDLDYLEDRGMSDLMHVVIHDAEQRTKDFTFPHQHATLEEFVNNIHDPNKIQCILDVGYGQGGLPSALSTLDSGIVNGWNQTTVDCPVGEKVHPDNFTVHSWALIHSPAFWTHPHHDSDGSLTFVQVETGEKKWGLWRHVHEDMLTRTHLSEIAPELTDLYQNRKKIQETWHGEIVTLLPGDMLIQPPGQFHAVYTPVTSFATGGHFYNYETMHLTELSRYIDHKQGRTLTNQVHEHSLETFQRMVINLPRISRRIKLYSRPLIALCIMVFDCNKYVAAGTEKPKFKTNTTKPAHDIANAIIKNFWKDLKNATSVYRKKQIHGSNSQTHPGEPISRDELLNCLKRFTAL</sequence>
<accession>A0A9P7AGC7</accession>
<reference evidence="3" key="1">
    <citation type="journal article" date="2020" name="New Phytol.">
        <title>Comparative genomics reveals dynamic genome evolution in host specialist ectomycorrhizal fungi.</title>
        <authorList>
            <person name="Lofgren L.A."/>
            <person name="Nguyen N.H."/>
            <person name="Vilgalys R."/>
            <person name="Ruytinx J."/>
            <person name="Liao H.L."/>
            <person name="Branco S."/>
            <person name="Kuo A."/>
            <person name="LaButti K."/>
            <person name="Lipzen A."/>
            <person name="Andreopoulos W."/>
            <person name="Pangilinan J."/>
            <person name="Riley R."/>
            <person name="Hundley H."/>
            <person name="Na H."/>
            <person name="Barry K."/>
            <person name="Grigoriev I.V."/>
            <person name="Stajich J.E."/>
            <person name="Kennedy P.G."/>
        </authorList>
    </citation>
    <scope>NUCLEOTIDE SEQUENCE</scope>
    <source>
        <strain evidence="3">S12</strain>
    </source>
</reference>
<feature type="domain" description="JmjC" evidence="2">
    <location>
        <begin position="360"/>
        <end position="524"/>
    </location>
</feature>
<dbReference type="PROSITE" id="PS51184">
    <property type="entry name" value="JMJC"/>
    <property type="match status" value="1"/>
</dbReference>
<protein>
    <recommendedName>
        <fullName evidence="2">JmjC domain-containing protein</fullName>
    </recommendedName>
</protein>
<dbReference type="RefSeq" id="XP_041156052.1">
    <property type="nucleotide sequence ID" value="XM_041300580.1"/>
</dbReference>
<feature type="compositionally biased region" description="Basic and acidic residues" evidence="1">
    <location>
        <begin position="37"/>
        <end position="55"/>
    </location>
</feature>
<dbReference type="Gene3D" id="2.60.120.650">
    <property type="entry name" value="Cupin"/>
    <property type="match status" value="1"/>
</dbReference>
<dbReference type="SUPFAM" id="SSF51197">
    <property type="entry name" value="Clavaminate synthase-like"/>
    <property type="match status" value="1"/>
</dbReference>
<keyword evidence="4" id="KW-1185">Reference proteome</keyword>
<organism evidence="3 4">
    <name type="scientific">Suillus plorans</name>
    <dbReference type="NCBI Taxonomy" id="116603"/>
    <lineage>
        <taxon>Eukaryota</taxon>
        <taxon>Fungi</taxon>
        <taxon>Dikarya</taxon>
        <taxon>Basidiomycota</taxon>
        <taxon>Agaricomycotina</taxon>
        <taxon>Agaricomycetes</taxon>
        <taxon>Agaricomycetidae</taxon>
        <taxon>Boletales</taxon>
        <taxon>Suillineae</taxon>
        <taxon>Suillaceae</taxon>
        <taxon>Suillus</taxon>
    </lineage>
</organism>
<dbReference type="EMBL" id="JABBWE010000064">
    <property type="protein sequence ID" value="KAG1788891.1"/>
    <property type="molecule type" value="Genomic_DNA"/>
</dbReference>
<dbReference type="Proteomes" id="UP000719766">
    <property type="component" value="Unassembled WGS sequence"/>
</dbReference>
<dbReference type="AlphaFoldDB" id="A0A9P7AGC7"/>
<dbReference type="GeneID" id="64594344"/>
<evidence type="ECO:0000259" key="2">
    <source>
        <dbReference type="PROSITE" id="PS51184"/>
    </source>
</evidence>
<proteinExistence type="predicted"/>
<name>A0A9P7AGC7_9AGAM</name>
<comment type="caution">
    <text evidence="3">The sequence shown here is derived from an EMBL/GenBank/DDBJ whole genome shotgun (WGS) entry which is preliminary data.</text>
</comment>
<evidence type="ECO:0000313" key="4">
    <source>
        <dbReference type="Proteomes" id="UP000719766"/>
    </source>
</evidence>